<reference evidence="1" key="1">
    <citation type="submission" date="2021-06" db="EMBL/GenBank/DDBJ databases">
        <title>Parelaphostrongylus tenuis whole genome reference sequence.</title>
        <authorList>
            <person name="Garwood T.J."/>
            <person name="Larsen P.A."/>
            <person name="Fountain-Jones N.M."/>
            <person name="Garbe J.R."/>
            <person name="Macchietto M.G."/>
            <person name="Kania S.A."/>
            <person name="Gerhold R.W."/>
            <person name="Richards J.E."/>
            <person name="Wolf T.M."/>
        </authorList>
    </citation>
    <scope>NUCLEOTIDE SEQUENCE</scope>
    <source>
        <strain evidence="1">MNPRO001-30</strain>
        <tissue evidence="1">Meninges</tissue>
    </source>
</reference>
<dbReference type="Proteomes" id="UP001196413">
    <property type="component" value="Unassembled WGS sequence"/>
</dbReference>
<name>A0AAD5N3A6_PARTN</name>
<dbReference type="AlphaFoldDB" id="A0AAD5N3A6"/>
<sequence>MVFGETLMQTTFSSECGHVSKRHNQVLDLLKLVRMVVSRCSQTGHSRTSDVSRMEARSVSNQLKAETSHYSLTSPVFQNTLS</sequence>
<comment type="caution">
    <text evidence="1">The sequence shown here is derived from an EMBL/GenBank/DDBJ whole genome shotgun (WGS) entry which is preliminary data.</text>
</comment>
<organism evidence="1 2">
    <name type="scientific">Parelaphostrongylus tenuis</name>
    <name type="common">Meningeal worm</name>
    <dbReference type="NCBI Taxonomy" id="148309"/>
    <lineage>
        <taxon>Eukaryota</taxon>
        <taxon>Metazoa</taxon>
        <taxon>Ecdysozoa</taxon>
        <taxon>Nematoda</taxon>
        <taxon>Chromadorea</taxon>
        <taxon>Rhabditida</taxon>
        <taxon>Rhabditina</taxon>
        <taxon>Rhabditomorpha</taxon>
        <taxon>Strongyloidea</taxon>
        <taxon>Metastrongylidae</taxon>
        <taxon>Parelaphostrongylus</taxon>
    </lineage>
</organism>
<accession>A0AAD5N3A6</accession>
<proteinExistence type="predicted"/>
<evidence type="ECO:0000313" key="2">
    <source>
        <dbReference type="Proteomes" id="UP001196413"/>
    </source>
</evidence>
<dbReference type="EMBL" id="JAHQIW010003914">
    <property type="protein sequence ID" value="KAJ1360592.1"/>
    <property type="molecule type" value="Genomic_DNA"/>
</dbReference>
<keyword evidence="2" id="KW-1185">Reference proteome</keyword>
<gene>
    <name evidence="1" type="ORF">KIN20_019612</name>
</gene>
<protein>
    <submittedName>
        <fullName evidence="1">Uncharacterized protein</fullName>
    </submittedName>
</protein>
<evidence type="ECO:0000313" key="1">
    <source>
        <dbReference type="EMBL" id="KAJ1360592.1"/>
    </source>
</evidence>